<dbReference type="SUPFAM" id="SSF53850">
    <property type="entry name" value="Periplasmic binding protein-like II"/>
    <property type="match status" value="1"/>
</dbReference>
<keyword evidence="2 3" id="KW-0732">Signal</keyword>
<dbReference type="Pfam" id="PF12974">
    <property type="entry name" value="Phosphonate-bd"/>
    <property type="match status" value="1"/>
</dbReference>
<dbReference type="NCBIfam" id="TIGR01098">
    <property type="entry name" value="3A0109s03R"/>
    <property type="match status" value="1"/>
</dbReference>
<dbReference type="EMBL" id="JBHUDD010000120">
    <property type="protein sequence ID" value="MFD1510511.1"/>
    <property type="molecule type" value="Genomic_DNA"/>
</dbReference>
<feature type="signal peptide" evidence="3">
    <location>
        <begin position="1"/>
        <end position="23"/>
    </location>
</feature>
<dbReference type="PANTHER" id="PTHR35841">
    <property type="entry name" value="PHOSPHONATES-BINDING PERIPLASMIC PROTEIN"/>
    <property type="match status" value="1"/>
</dbReference>
<sequence>MNRTAYLASAIVLASFAAAPSFAQEDWRETYSTLTFGLSTGENQQSAAQRWGAMAPYLAECLGIEEVVVRIGNDYSAIIESMVQGDVQLAWYGPAQYAIVHDLLDGDVVPVAMDVSPQNDLGYKWVIAVKADSPYQTLEDLKGKTLGWGTPTSTSGYVLPMQHFREIGYVNEANEPIHFGALVQTGSHDNGLVSVVQGTIDATTNWYYSPAAGSHTRAAGNGLIKLEDIRFIHESPMAPNAPFTTRKSYPDDMKAKMSECFINMRYSAPEVYEVVTKDVFGGFALVQPEAYDPFVAIRQAEKRQ</sequence>
<comment type="caution">
    <text evidence="4">The sequence shown here is derived from an EMBL/GenBank/DDBJ whole genome shotgun (WGS) entry which is preliminary data.</text>
</comment>
<dbReference type="InterPro" id="IPR005770">
    <property type="entry name" value="PhnD"/>
</dbReference>
<accession>A0ABW4EK43</accession>
<evidence type="ECO:0000256" key="2">
    <source>
        <dbReference type="ARBA" id="ARBA00022729"/>
    </source>
</evidence>
<gene>
    <name evidence="4" type="primary">phnD</name>
    <name evidence="4" type="ORF">ACFTOW_14015</name>
</gene>
<feature type="chain" id="PRO_5045654713" evidence="3">
    <location>
        <begin position="24"/>
        <end position="304"/>
    </location>
</feature>
<evidence type="ECO:0000256" key="3">
    <source>
        <dbReference type="SAM" id="SignalP"/>
    </source>
</evidence>
<dbReference type="PANTHER" id="PTHR35841:SF1">
    <property type="entry name" value="PHOSPHONATES-BINDING PERIPLASMIC PROTEIN"/>
    <property type="match status" value="1"/>
</dbReference>
<name>A0ABW4EK43_9RHOB</name>
<protein>
    <submittedName>
        <fullName evidence="4">Phosphate/phosphite/phosphonate ABC transporter substrate-binding protein</fullName>
    </submittedName>
</protein>
<reference evidence="5" key="1">
    <citation type="journal article" date="2019" name="Int. J. Syst. Evol. Microbiol.">
        <title>The Global Catalogue of Microorganisms (GCM) 10K type strain sequencing project: providing services to taxonomists for standard genome sequencing and annotation.</title>
        <authorList>
            <consortium name="The Broad Institute Genomics Platform"/>
            <consortium name="The Broad Institute Genome Sequencing Center for Infectious Disease"/>
            <person name="Wu L."/>
            <person name="Ma J."/>
        </authorList>
    </citation>
    <scope>NUCLEOTIDE SEQUENCE [LARGE SCALE GENOMIC DNA]</scope>
    <source>
        <strain evidence="5">CGMCC 1.12477</strain>
    </source>
</reference>
<evidence type="ECO:0000313" key="5">
    <source>
        <dbReference type="Proteomes" id="UP001597186"/>
    </source>
</evidence>
<dbReference type="RefSeq" id="WP_379916753.1">
    <property type="nucleotide sequence ID" value="NZ_JBHUDD010000120.1"/>
</dbReference>
<evidence type="ECO:0000313" key="4">
    <source>
        <dbReference type="EMBL" id="MFD1510511.1"/>
    </source>
</evidence>
<dbReference type="CDD" id="cd01071">
    <property type="entry name" value="PBP2_PhnD_like"/>
    <property type="match status" value="1"/>
</dbReference>
<dbReference type="Proteomes" id="UP001597186">
    <property type="component" value="Unassembled WGS sequence"/>
</dbReference>
<keyword evidence="5" id="KW-1185">Reference proteome</keyword>
<dbReference type="Gene3D" id="3.40.190.10">
    <property type="entry name" value="Periplasmic binding protein-like II"/>
    <property type="match status" value="2"/>
</dbReference>
<proteinExistence type="inferred from homology"/>
<comment type="similarity">
    <text evidence="1">Belongs to the phosphate/phosphite/phosphonate binding protein family.</text>
</comment>
<organism evidence="4 5">
    <name type="scientific">Lacimonas salitolerans</name>
    <dbReference type="NCBI Taxonomy" id="1323750"/>
    <lineage>
        <taxon>Bacteria</taxon>
        <taxon>Pseudomonadati</taxon>
        <taxon>Pseudomonadota</taxon>
        <taxon>Alphaproteobacteria</taxon>
        <taxon>Rhodobacterales</taxon>
        <taxon>Paracoccaceae</taxon>
        <taxon>Lacimonas</taxon>
    </lineage>
</organism>
<evidence type="ECO:0000256" key="1">
    <source>
        <dbReference type="ARBA" id="ARBA00007162"/>
    </source>
</evidence>